<name>A0A0F9IX69_9ZZZZ</name>
<dbReference type="Pfam" id="PF02635">
    <property type="entry name" value="DsrE"/>
    <property type="match status" value="1"/>
</dbReference>
<evidence type="ECO:0000313" key="1">
    <source>
        <dbReference type="EMBL" id="KKL98270.1"/>
    </source>
</evidence>
<dbReference type="AlphaFoldDB" id="A0A0F9IX69"/>
<comment type="caution">
    <text evidence="1">The sequence shown here is derived from an EMBL/GenBank/DDBJ whole genome shotgun (WGS) entry which is preliminary data.</text>
</comment>
<accession>A0A0F9IX69</accession>
<dbReference type="InterPro" id="IPR003787">
    <property type="entry name" value="Sulphur_relay_DsrE/F-like"/>
</dbReference>
<dbReference type="Gene3D" id="3.40.1260.10">
    <property type="entry name" value="DsrEFH-like"/>
    <property type="match status" value="1"/>
</dbReference>
<gene>
    <name evidence="1" type="ORF">LCGC14_1826090</name>
</gene>
<dbReference type="EMBL" id="LAZR01017961">
    <property type="protein sequence ID" value="KKL98270.1"/>
    <property type="molecule type" value="Genomic_DNA"/>
</dbReference>
<sequence>MGEKNVLITMNQAPYGSIYYTEGLRAAVGVTSGIDEHKVNVVYLGDGAYFAIEGVDRKDTKTYIGTLKKAENKLMVEKESLEERNIEESKIAEDIEIISRTEVLKLVQAADVTIGF</sequence>
<dbReference type="SUPFAM" id="SSF75169">
    <property type="entry name" value="DsrEFH-like"/>
    <property type="match status" value="1"/>
</dbReference>
<proteinExistence type="predicted"/>
<protein>
    <submittedName>
        <fullName evidence="1">Uncharacterized protein</fullName>
    </submittedName>
</protein>
<reference evidence="1" key="1">
    <citation type="journal article" date="2015" name="Nature">
        <title>Complex archaea that bridge the gap between prokaryotes and eukaryotes.</title>
        <authorList>
            <person name="Spang A."/>
            <person name="Saw J.H."/>
            <person name="Jorgensen S.L."/>
            <person name="Zaremba-Niedzwiedzka K."/>
            <person name="Martijn J."/>
            <person name="Lind A.E."/>
            <person name="van Eijk R."/>
            <person name="Schleper C."/>
            <person name="Guy L."/>
            <person name="Ettema T.J."/>
        </authorList>
    </citation>
    <scope>NUCLEOTIDE SEQUENCE</scope>
</reference>
<organism evidence="1">
    <name type="scientific">marine sediment metagenome</name>
    <dbReference type="NCBI Taxonomy" id="412755"/>
    <lineage>
        <taxon>unclassified sequences</taxon>
        <taxon>metagenomes</taxon>
        <taxon>ecological metagenomes</taxon>
    </lineage>
</organism>
<dbReference type="InterPro" id="IPR027396">
    <property type="entry name" value="DsrEFH-like"/>
</dbReference>